<keyword evidence="1" id="KW-1133">Transmembrane helix</keyword>
<dbReference type="Pfam" id="PF05795">
    <property type="entry name" value="Plasmodium_Vir"/>
    <property type="match status" value="1"/>
</dbReference>
<evidence type="ECO:0000313" key="3">
    <source>
        <dbReference type="Proteomes" id="UP000078550"/>
    </source>
</evidence>
<keyword evidence="1" id="KW-0472">Membrane</keyword>
<name>A0A1A9AKX9_PLAOA</name>
<evidence type="ECO:0000256" key="1">
    <source>
        <dbReference type="SAM" id="Phobius"/>
    </source>
</evidence>
<protein>
    <submittedName>
        <fullName evidence="2">PIR Superfamily Protein</fullName>
    </submittedName>
</protein>
<keyword evidence="1" id="KW-0812">Transmembrane</keyword>
<dbReference type="AlphaFoldDB" id="A0A1A9AKX9"/>
<dbReference type="Proteomes" id="UP000078550">
    <property type="component" value="Unassembled WGS sequence"/>
</dbReference>
<reference evidence="3" key="1">
    <citation type="submission" date="2016-05" db="EMBL/GenBank/DDBJ databases">
        <authorList>
            <person name="Naeem Raeece"/>
        </authorList>
    </citation>
    <scope>NUCLEOTIDE SEQUENCE [LARGE SCALE GENOMIC DNA]</scope>
</reference>
<sequence length="141" mass="16451">MHTSQKVSQNSSVYFLREHISFSTIGLKALNTEGFCSELKAFEQYIYGCINSEKHIKAWKTLKPLIPNDATPSIIVSFIMLLGIPLLLYILYKFTPLGVWANSQIQKRKKIWNIIFKNKSQLHNLRHEEVNMENSEFNIKY</sequence>
<organism evidence="2 3">
    <name type="scientific">Plasmodium ovale wallikeri</name>
    <dbReference type="NCBI Taxonomy" id="864142"/>
    <lineage>
        <taxon>Eukaryota</taxon>
        <taxon>Sar</taxon>
        <taxon>Alveolata</taxon>
        <taxon>Apicomplexa</taxon>
        <taxon>Aconoidasida</taxon>
        <taxon>Haemosporida</taxon>
        <taxon>Plasmodiidae</taxon>
        <taxon>Plasmodium</taxon>
        <taxon>Plasmodium (Plasmodium)</taxon>
    </lineage>
</organism>
<dbReference type="EMBL" id="FLRE01001526">
    <property type="protein sequence ID" value="SBT56743.1"/>
    <property type="molecule type" value="Genomic_DNA"/>
</dbReference>
<gene>
    <name evidence="2" type="ORF">POVWA2_074980</name>
</gene>
<accession>A0A1A9AKX9</accession>
<proteinExistence type="predicted"/>
<evidence type="ECO:0000313" key="2">
    <source>
        <dbReference type="EMBL" id="SBT56743.1"/>
    </source>
</evidence>
<dbReference type="InterPro" id="IPR008780">
    <property type="entry name" value="Plasmodium_Vir"/>
</dbReference>
<feature type="transmembrane region" description="Helical" evidence="1">
    <location>
        <begin position="74"/>
        <end position="92"/>
    </location>
</feature>